<evidence type="ECO:0000256" key="1">
    <source>
        <dbReference type="SAM" id="MobiDB-lite"/>
    </source>
</evidence>
<name>A0A0N9WAN0_9GAMM</name>
<dbReference type="Proteomes" id="UP000064939">
    <property type="component" value="Chromosome"/>
</dbReference>
<dbReference type="EMBL" id="CP012808">
    <property type="protein sequence ID" value="ALH94424.1"/>
    <property type="molecule type" value="Genomic_DNA"/>
</dbReference>
<protein>
    <submittedName>
        <fullName evidence="2">Uncharacterized protein</fullName>
    </submittedName>
</protein>
<sequence>MSLSTVLWAETITQEDSSGLISPYGQNPNIFHVFAYKTQEGIKNTANRVGSATERGFNKLKPKAKQAEEGIERTAQAAGQKITDAKNAVLGDPADGPAPIVQQPLEQSSKQNNSTSQTYPISDL</sequence>
<feature type="region of interest" description="Disordered" evidence="1">
    <location>
        <begin position="88"/>
        <end position="124"/>
    </location>
</feature>
<organism evidence="2 3">
    <name type="scientific">Acinetobacter equi</name>
    <dbReference type="NCBI Taxonomy" id="1324350"/>
    <lineage>
        <taxon>Bacteria</taxon>
        <taxon>Pseudomonadati</taxon>
        <taxon>Pseudomonadota</taxon>
        <taxon>Gammaproteobacteria</taxon>
        <taxon>Moraxellales</taxon>
        <taxon>Moraxellaceae</taxon>
        <taxon>Acinetobacter</taxon>
    </lineage>
</organism>
<keyword evidence="3" id="KW-1185">Reference proteome</keyword>
<proteinExistence type="predicted"/>
<gene>
    <name evidence="2" type="ORF">AOY20_02065</name>
</gene>
<feature type="compositionally biased region" description="Low complexity" evidence="1">
    <location>
        <begin position="107"/>
        <end position="118"/>
    </location>
</feature>
<accession>A0A0N9WAN0</accession>
<evidence type="ECO:0000313" key="2">
    <source>
        <dbReference type="EMBL" id="ALH94424.1"/>
    </source>
</evidence>
<reference evidence="2 3" key="1">
    <citation type="journal article" date="2015" name="Int. J. Syst. Evol. Microbiol.">
        <title>Acinetobacter equi sp. nov. isolated from horse faeces.</title>
        <authorList>
            <person name="Poppel M.T."/>
            <person name="Skiebe E."/>
            <person name="Laue M."/>
            <person name="Bergmann H."/>
            <person name="Ebersberger I."/>
            <person name="Garn T."/>
            <person name="Fruth A."/>
            <person name="Baumgardt S."/>
            <person name="Busse H.J."/>
            <person name="Wilharm G."/>
        </authorList>
    </citation>
    <scope>NUCLEOTIDE SEQUENCE [LARGE SCALE GENOMIC DNA]</scope>
    <source>
        <strain evidence="2 3">114</strain>
    </source>
</reference>
<dbReference type="KEGG" id="aei:AOY20_02065"/>
<evidence type="ECO:0000313" key="3">
    <source>
        <dbReference type="Proteomes" id="UP000064939"/>
    </source>
</evidence>
<dbReference type="AlphaFoldDB" id="A0A0N9WAN0"/>